<gene>
    <name evidence="4" type="ORF">VVD49_07785</name>
</gene>
<feature type="region of interest" description="Disordered" evidence="1">
    <location>
        <begin position="48"/>
        <end position="80"/>
    </location>
</feature>
<feature type="region of interest" description="Disordered" evidence="1">
    <location>
        <begin position="106"/>
        <end position="129"/>
    </location>
</feature>
<dbReference type="Proteomes" id="UP001331561">
    <property type="component" value="Unassembled WGS sequence"/>
</dbReference>
<dbReference type="NCBIfam" id="TIGR02098">
    <property type="entry name" value="MJ0042_CXXC"/>
    <property type="match status" value="1"/>
</dbReference>
<feature type="transmembrane region" description="Helical" evidence="2">
    <location>
        <begin position="246"/>
        <end position="265"/>
    </location>
</feature>
<evidence type="ECO:0000313" key="4">
    <source>
        <dbReference type="EMBL" id="MEC5385621.1"/>
    </source>
</evidence>
<evidence type="ECO:0000256" key="1">
    <source>
        <dbReference type="SAM" id="MobiDB-lite"/>
    </source>
</evidence>
<protein>
    <submittedName>
        <fullName evidence="4">Zinc-ribbon and DUF3426 domain-containing protein</fullName>
    </submittedName>
</protein>
<feature type="domain" description="Zinc finger/thioredoxin putative" evidence="3">
    <location>
        <begin position="2"/>
        <end position="34"/>
    </location>
</feature>
<dbReference type="InterPro" id="IPR011723">
    <property type="entry name" value="Znf/thioredoxin_put"/>
</dbReference>
<keyword evidence="2" id="KW-0472">Membrane</keyword>
<comment type="caution">
    <text evidence="4">The sequence shown here is derived from an EMBL/GenBank/DDBJ whole genome shotgun (WGS) entry which is preliminary data.</text>
</comment>
<reference evidence="4 5" key="1">
    <citation type="submission" date="2024-01" db="EMBL/GenBank/DDBJ databases">
        <title>Uliginosibacterium soil sp. nov.</title>
        <authorList>
            <person name="Lv Y."/>
        </authorList>
    </citation>
    <scope>NUCLEOTIDE SEQUENCE [LARGE SCALE GENOMIC DNA]</scope>
    <source>
        <strain evidence="4 5">H3</strain>
    </source>
</reference>
<keyword evidence="2" id="KW-0812">Transmembrane</keyword>
<name>A0ABU6K1S0_9RHOO</name>
<dbReference type="Pfam" id="PF13719">
    <property type="entry name" value="Zn_ribbon_5"/>
    <property type="match status" value="1"/>
</dbReference>
<dbReference type="RefSeq" id="WP_327598572.1">
    <property type="nucleotide sequence ID" value="NZ_JAYXHS010000001.1"/>
</dbReference>
<organism evidence="4 5">
    <name type="scientific">Uliginosibacterium silvisoli</name>
    <dbReference type="NCBI Taxonomy" id="3114758"/>
    <lineage>
        <taxon>Bacteria</taxon>
        <taxon>Pseudomonadati</taxon>
        <taxon>Pseudomonadota</taxon>
        <taxon>Betaproteobacteria</taxon>
        <taxon>Rhodocyclales</taxon>
        <taxon>Zoogloeaceae</taxon>
        <taxon>Uliginosibacterium</taxon>
    </lineage>
</organism>
<keyword evidence="5" id="KW-1185">Reference proteome</keyword>
<keyword evidence="2" id="KW-1133">Transmembrane helix</keyword>
<sequence length="397" mass="42631">MLITRCPHCETTFRVRMEQLNLRGGRVRCGHCHVPFSALESLEELPEDTPLQAPTPAQPTPPAAPAPVASPAPAPAPDTEFTSTWAAAENLGSENTTADDAADPIAAIDLPPTPLALHRNEPHEASHAQAEITQIDPPAQQNDAADLAFDLDGLDAKEAGGDSKEAPAPEPEFIEMGSAADDAEGDAAATASQDDALEGDTVIPAGEEGDEVPQLHTVFLDEEDIQPAVGMDPALAAAHSKTRLKLIFGNALLLVTGLLLATYVLRVELTRYYPGLRASLEQACQYLSCDVPYPKDADEVLLVGSDLTQATDPKGGYHLAVTVRNHAHYPVAWPQLEITLTDRFERALTRRVLEPKDWLPTNITQTAAFEAQGELTAQITLTSDAQVMGYRLGVFYR</sequence>
<evidence type="ECO:0000256" key="2">
    <source>
        <dbReference type="SAM" id="Phobius"/>
    </source>
</evidence>
<evidence type="ECO:0000313" key="5">
    <source>
        <dbReference type="Proteomes" id="UP001331561"/>
    </source>
</evidence>
<dbReference type="Pfam" id="PF11906">
    <property type="entry name" value="DUF3426"/>
    <property type="match status" value="1"/>
</dbReference>
<feature type="compositionally biased region" description="Pro residues" evidence="1">
    <location>
        <begin position="56"/>
        <end position="76"/>
    </location>
</feature>
<evidence type="ECO:0000259" key="3">
    <source>
        <dbReference type="Pfam" id="PF13719"/>
    </source>
</evidence>
<dbReference type="EMBL" id="JAYXHS010000001">
    <property type="protein sequence ID" value="MEC5385621.1"/>
    <property type="molecule type" value="Genomic_DNA"/>
</dbReference>
<dbReference type="InterPro" id="IPR021834">
    <property type="entry name" value="DUF3426"/>
</dbReference>
<proteinExistence type="predicted"/>
<accession>A0ABU6K1S0</accession>